<dbReference type="Proteomes" id="UP001152523">
    <property type="component" value="Unassembled WGS sequence"/>
</dbReference>
<keyword evidence="8" id="KW-1185">Reference proteome</keyword>
<feature type="domain" description="Ubiquitin-like protease family profile" evidence="6">
    <location>
        <begin position="258"/>
        <end position="448"/>
    </location>
</feature>
<dbReference type="PANTHER" id="PTHR12606">
    <property type="entry name" value="SENTRIN/SUMO-SPECIFIC PROTEASE"/>
    <property type="match status" value="1"/>
</dbReference>
<evidence type="ECO:0000256" key="4">
    <source>
        <dbReference type="ARBA" id="ARBA00022807"/>
    </source>
</evidence>
<proteinExistence type="inferred from homology"/>
<dbReference type="GO" id="GO:0005634">
    <property type="term" value="C:nucleus"/>
    <property type="evidence" value="ECO:0007669"/>
    <property type="project" value="TreeGrafter"/>
</dbReference>
<reference evidence="7" key="1">
    <citation type="submission" date="2022-07" db="EMBL/GenBank/DDBJ databases">
        <authorList>
            <person name="Macas J."/>
            <person name="Novak P."/>
            <person name="Neumann P."/>
        </authorList>
    </citation>
    <scope>NUCLEOTIDE SEQUENCE</scope>
</reference>
<evidence type="ECO:0000256" key="3">
    <source>
        <dbReference type="ARBA" id="ARBA00022801"/>
    </source>
</evidence>
<evidence type="ECO:0000256" key="1">
    <source>
        <dbReference type="ARBA" id="ARBA00005234"/>
    </source>
</evidence>
<dbReference type="InterPro" id="IPR003653">
    <property type="entry name" value="Peptidase_C48_C"/>
</dbReference>
<dbReference type="Gene3D" id="3.40.395.10">
    <property type="entry name" value="Adenoviral Proteinase, Chain A"/>
    <property type="match status" value="1"/>
</dbReference>
<sequence length="504" mass="57195">MVCNAKNNSHEKRSPSNITHVKKKTPPKPNSKTRAPRKKFQKTKQPIDISSSCNAVTPDATFQNSPQTMEEQKLCLLEAKVTGLEASVAMLIEGVENMTNMVTTWQSAKVISQDKNLTASPPALTHGYTPRQSIISKPTDEINSKLKRNIYGSSAEKVDVVDVFQIRKESLKKSPFPSLSMSGQKGLRLGEMEPFSNADVNGMKSSVGLPKWIRVCFTPPDDMVLDELNAFVVAYLFGLNKCAQEDEEELIVYFSNKQFGRRKDLKTLLPGKCVDQQVMNLLVSLLTAKERSVIQQAADVSFWFLPTTLSHYAIDGNRIPSEVIRFYQKDFMGKLDHLKKIFLPVNYLNCHWYLVIVDVVKGHLIILDSLPGFVNHDSRRIIVRKMALFLEEMLTDSSYHIVEAPEQITRCRPPPISEYPIVNVEELGSQRPNSNDCGIWVAKWMMECRWSDNYKIQVDEKTRMKLALNLALSSNNTCKDELIKDSAKNWNDLEKKHRSVVVIE</sequence>
<dbReference type="AlphaFoldDB" id="A0AAV0FML8"/>
<evidence type="ECO:0000259" key="6">
    <source>
        <dbReference type="PROSITE" id="PS50600"/>
    </source>
</evidence>
<comment type="similarity">
    <text evidence="1">Belongs to the peptidase C48 family.</text>
</comment>
<keyword evidence="4" id="KW-0788">Thiol protease</keyword>
<evidence type="ECO:0000256" key="2">
    <source>
        <dbReference type="ARBA" id="ARBA00022670"/>
    </source>
</evidence>
<dbReference type="GO" id="GO:0016926">
    <property type="term" value="P:protein desumoylation"/>
    <property type="evidence" value="ECO:0007669"/>
    <property type="project" value="TreeGrafter"/>
</dbReference>
<accession>A0AAV0FML8</accession>
<dbReference type="GO" id="GO:0016929">
    <property type="term" value="F:deSUMOylase activity"/>
    <property type="evidence" value="ECO:0007669"/>
    <property type="project" value="TreeGrafter"/>
</dbReference>
<dbReference type="EMBL" id="CAMAPF010000997">
    <property type="protein sequence ID" value="CAH9136920.1"/>
    <property type="molecule type" value="Genomic_DNA"/>
</dbReference>
<name>A0AAV0FML8_9ASTE</name>
<comment type="caution">
    <text evidence="7">The sequence shown here is derived from an EMBL/GenBank/DDBJ whole genome shotgun (WGS) entry which is preliminary data.</text>
</comment>
<dbReference type="PROSITE" id="PS50600">
    <property type="entry name" value="ULP_PROTEASE"/>
    <property type="match status" value="1"/>
</dbReference>
<gene>
    <name evidence="7" type="ORF">CEPIT_LOCUS35647</name>
</gene>
<evidence type="ECO:0000313" key="7">
    <source>
        <dbReference type="EMBL" id="CAH9136920.1"/>
    </source>
</evidence>
<dbReference type="Pfam" id="PF02902">
    <property type="entry name" value="Peptidase_C48"/>
    <property type="match status" value="1"/>
</dbReference>
<protein>
    <recommendedName>
        <fullName evidence="6">Ubiquitin-like protease family profile domain-containing protein</fullName>
    </recommendedName>
</protein>
<dbReference type="InterPro" id="IPR038765">
    <property type="entry name" value="Papain-like_cys_pep_sf"/>
</dbReference>
<feature type="region of interest" description="Disordered" evidence="5">
    <location>
        <begin position="1"/>
        <end position="52"/>
    </location>
</feature>
<dbReference type="GO" id="GO:0006508">
    <property type="term" value="P:proteolysis"/>
    <property type="evidence" value="ECO:0007669"/>
    <property type="project" value="UniProtKB-KW"/>
</dbReference>
<evidence type="ECO:0000313" key="8">
    <source>
        <dbReference type="Proteomes" id="UP001152523"/>
    </source>
</evidence>
<organism evidence="7 8">
    <name type="scientific">Cuscuta epithymum</name>
    <dbReference type="NCBI Taxonomy" id="186058"/>
    <lineage>
        <taxon>Eukaryota</taxon>
        <taxon>Viridiplantae</taxon>
        <taxon>Streptophyta</taxon>
        <taxon>Embryophyta</taxon>
        <taxon>Tracheophyta</taxon>
        <taxon>Spermatophyta</taxon>
        <taxon>Magnoliopsida</taxon>
        <taxon>eudicotyledons</taxon>
        <taxon>Gunneridae</taxon>
        <taxon>Pentapetalae</taxon>
        <taxon>asterids</taxon>
        <taxon>lamiids</taxon>
        <taxon>Solanales</taxon>
        <taxon>Convolvulaceae</taxon>
        <taxon>Cuscuteae</taxon>
        <taxon>Cuscuta</taxon>
        <taxon>Cuscuta subgen. Cuscuta</taxon>
    </lineage>
</organism>
<keyword evidence="3" id="KW-0378">Hydrolase</keyword>
<dbReference type="SUPFAM" id="SSF54001">
    <property type="entry name" value="Cysteine proteinases"/>
    <property type="match status" value="1"/>
</dbReference>
<keyword evidence="2" id="KW-0645">Protease</keyword>
<dbReference type="PANTHER" id="PTHR12606:SF157">
    <property type="entry name" value="OS06G0122600 PROTEIN"/>
    <property type="match status" value="1"/>
</dbReference>
<evidence type="ECO:0000256" key="5">
    <source>
        <dbReference type="SAM" id="MobiDB-lite"/>
    </source>
</evidence>